<accession>A0A2K2HDY8</accession>
<organism evidence="2 3">
    <name type="scientific">Geothermobacter hydrogeniphilus</name>
    <dbReference type="NCBI Taxonomy" id="1969733"/>
    <lineage>
        <taxon>Bacteria</taxon>
        <taxon>Pseudomonadati</taxon>
        <taxon>Thermodesulfobacteriota</taxon>
        <taxon>Desulfuromonadia</taxon>
        <taxon>Desulfuromonadales</taxon>
        <taxon>Geothermobacteraceae</taxon>
        <taxon>Geothermobacter</taxon>
    </lineage>
</organism>
<keyword evidence="1" id="KW-1133">Transmembrane helix</keyword>
<dbReference type="EMBL" id="PPFX01000002">
    <property type="protein sequence ID" value="PNU21515.1"/>
    <property type="molecule type" value="Genomic_DNA"/>
</dbReference>
<dbReference type="AlphaFoldDB" id="A0A2K2HDY8"/>
<dbReference type="RefSeq" id="WP_103114001.1">
    <property type="nucleotide sequence ID" value="NZ_PPFX01000002.1"/>
</dbReference>
<name>A0A2K2HDY8_9BACT</name>
<feature type="transmembrane region" description="Helical" evidence="1">
    <location>
        <begin position="133"/>
        <end position="152"/>
    </location>
</feature>
<evidence type="ECO:0000313" key="2">
    <source>
        <dbReference type="EMBL" id="PNU21515.1"/>
    </source>
</evidence>
<evidence type="ECO:0008006" key="4">
    <source>
        <dbReference type="Google" id="ProtNLM"/>
    </source>
</evidence>
<evidence type="ECO:0000256" key="1">
    <source>
        <dbReference type="SAM" id="Phobius"/>
    </source>
</evidence>
<feature type="transmembrane region" description="Helical" evidence="1">
    <location>
        <begin position="34"/>
        <end position="59"/>
    </location>
</feature>
<evidence type="ECO:0000313" key="3">
    <source>
        <dbReference type="Proteomes" id="UP000236340"/>
    </source>
</evidence>
<feature type="transmembrane region" description="Helical" evidence="1">
    <location>
        <begin position="6"/>
        <end position="22"/>
    </location>
</feature>
<sequence length="177" mass="19476">MKRILGLLLLGGFFALIQTVLWPRLFGWQARPDLILVLVVYVGLTESLLGGGLLVLLFGAGLDALAGTNPGLHMVVLLLVFDLVRFFVGRFNAENATLLLFMVACGTLVDAVLLLFFASFADPGLLGWEVVRQLAPQLLLNLVSAWLLLRLAPWLQRRLVPMAELPGLNRLDRHHGT</sequence>
<dbReference type="Proteomes" id="UP000236340">
    <property type="component" value="Unassembled WGS sequence"/>
</dbReference>
<keyword evidence="1" id="KW-0812">Transmembrane</keyword>
<proteinExistence type="predicted"/>
<feature type="transmembrane region" description="Helical" evidence="1">
    <location>
        <begin position="71"/>
        <end position="88"/>
    </location>
</feature>
<feature type="transmembrane region" description="Helical" evidence="1">
    <location>
        <begin position="100"/>
        <end position="121"/>
    </location>
</feature>
<reference evidence="2 3" key="1">
    <citation type="journal article" date="2018" name="Genome Announc.">
        <title>Genome Sequence of Geothermobacter sp. HR-1 Iron Reducer from the Loihi Seamount.</title>
        <authorList>
            <person name="Smith H."/>
            <person name="Abuyen K."/>
            <person name="Tremblay J."/>
            <person name="Savalia P."/>
            <person name="Perez-Rodriguez I."/>
            <person name="Emerson D."/>
            <person name="Tully B."/>
            <person name="Amend J."/>
        </authorList>
    </citation>
    <scope>NUCLEOTIDE SEQUENCE [LARGE SCALE GENOMIC DNA]</scope>
    <source>
        <strain evidence="2 3">HR-1</strain>
    </source>
</reference>
<dbReference type="OrthoDB" id="5396846at2"/>
<comment type="caution">
    <text evidence="2">The sequence shown here is derived from an EMBL/GenBank/DDBJ whole genome shotgun (WGS) entry which is preliminary data.</text>
</comment>
<keyword evidence="1" id="KW-0472">Membrane</keyword>
<protein>
    <recommendedName>
        <fullName evidence="4">Rod shape-determining protein MreD</fullName>
    </recommendedName>
</protein>
<gene>
    <name evidence="2" type="ORF">C2E25_01230</name>
</gene>